<dbReference type="Gene3D" id="1.10.357.10">
    <property type="entry name" value="Tetracycline Repressor, domain 2"/>
    <property type="match status" value="1"/>
</dbReference>
<dbReference type="GO" id="GO:0003677">
    <property type="term" value="F:DNA binding"/>
    <property type="evidence" value="ECO:0007669"/>
    <property type="project" value="UniProtKB-KW"/>
</dbReference>
<proteinExistence type="predicted"/>
<dbReference type="InterPro" id="IPR036271">
    <property type="entry name" value="Tet_transcr_reg_TetR-rel_C_sf"/>
</dbReference>
<evidence type="ECO:0000313" key="8">
    <source>
        <dbReference type="Proteomes" id="UP000010988"/>
    </source>
</evidence>
<sequence length="207" mass="21835">MSLDPNDALDTDISGSRARDMGPRDRMIAHAADLIGRDGVPGTSIGDVLAASKAPRGSIYHHFPGGKSELMTEAVRFAGEFVSSRIADTSAGSAADAVFAIGDVWRKMLVNTDFQRGCPVLAGGLARRSEPATADEADAIFRRWRHQISARLVYEGVDDARADSLATLVISGIEGAVGVSLTQRSVEPLDSVITELARLCESAVVPG</sequence>
<protein>
    <submittedName>
        <fullName evidence="7">Putative TetR family transcriptional regulator</fullName>
    </submittedName>
</protein>
<reference evidence="7 8" key="1">
    <citation type="submission" date="2012-12" db="EMBL/GenBank/DDBJ databases">
        <title>Whole genome shotgun sequence of Gordonia aichiensis NBRC 108223.</title>
        <authorList>
            <person name="Isaki-Nakamura S."/>
            <person name="Hosoyama A."/>
            <person name="Tsuchikane K."/>
            <person name="Ando Y."/>
            <person name="Baba S."/>
            <person name="Ohji S."/>
            <person name="Hamada M."/>
            <person name="Tamura T."/>
            <person name="Yamazoe A."/>
            <person name="Yamazaki S."/>
            <person name="Fujita N."/>
        </authorList>
    </citation>
    <scope>NUCLEOTIDE SEQUENCE [LARGE SCALE GENOMIC DNA]</scope>
    <source>
        <strain evidence="7 8">NBRC 108223</strain>
    </source>
</reference>
<evidence type="ECO:0000313" key="7">
    <source>
        <dbReference type="EMBL" id="GAC47849.1"/>
    </source>
</evidence>
<dbReference type="Proteomes" id="UP000010988">
    <property type="component" value="Unassembled WGS sequence"/>
</dbReference>
<organism evidence="7 8">
    <name type="scientific">Gordonia aichiensis NBRC 108223</name>
    <dbReference type="NCBI Taxonomy" id="1220583"/>
    <lineage>
        <taxon>Bacteria</taxon>
        <taxon>Bacillati</taxon>
        <taxon>Actinomycetota</taxon>
        <taxon>Actinomycetes</taxon>
        <taxon>Mycobacteriales</taxon>
        <taxon>Gordoniaceae</taxon>
        <taxon>Gordonia</taxon>
    </lineage>
</organism>
<keyword evidence="2" id="KW-0238">DNA-binding</keyword>
<evidence type="ECO:0000256" key="4">
    <source>
        <dbReference type="SAM" id="MobiDB-lite"/>
    </source>
</evidence>
<dbReference type="PANTHER" id="PTHR47506">
    <property type="entry name" value="TRANSCRIPTIONAL REGULATORY PROTEIN"/>
    <property type="match status" value="1"/>
</dbReference>
<feature type="domain" description="HTH tetR-type" evidence="5">
    <location>
        <begin position="28"/>
        <end position="73"/>
    </location>
</feature>
<comment type="caution">
    <text evidence="7">The sequence shown here is derived from an EMBL/GenBank/DDBJ whole genome shotgun (WGS) entry which is preliminary data.</text>
</comment>
<dbReference type="SUPFAM" id="SSF46689">
    <property type="entry name" value="Homeodomain-like"/>
    <property type="match status" value="1"/>
</dbReference>
<evidence type="ECO:0000256" key="2">
    <source>
        <dbReference type="ARBA" id="ARBA00023125"/>
    </source>
</evidence>
<keyword evidence="3" id="KW-0804">Transcription</keyword>
<feature type="region of interest" description="Disordered" evidence="4">
    <location>
        <begin position="1"/>
        <end position="22"/>
    </location>
</feature>
<evidence type="ECO:0000259" key="5">
    <source>
        <dbReference type="Pfam" id="PF00440"/>
    </source>
</evidence>
<dbReference type="eggNOG" id="COG1309">
    <property type="taxonomic scope" value="Bacteria"/>
</dbReference>
<dbReference type="InterPro" id="IPR009057">
    <property type="entry name" value="Homeodomain-like_sf"/>
</dbReference>
<dbReference type="InterPro" id="IPR054156">
    <property type="entry name" value="YxaF_TetR_C"/>
</dbReference>
<evidence type="ECO:0000256" key="3">
    <source>
        <dbReference type="ARBA" id="ARBA00023163"/>
    </source>
</evidence>
<feature type="domain" description="Transcriptional regulator LmrA/YxaF-like C-terminal" evidence="6">
    <location>
        <begin position="95"/>
        <end position="193"/>
    </location>
</feature>
<dbReference type="SUPFAM" id="SSF48498">
    <property type="entry name" value="Tetracyclin repressor-like, C-terminal domain"/>
    <property type="match status" value="1"/>
</dbReference>
<gene>
    <name evidence="7" type="ORF">GOACH_04_02460</name>
</gene>
<accession>L7KGV1</accession>
<dbReference type="STRING" id="1220583.GOACH_04_02460"/>
<keyword evidence="1" id="KW-0805">Transcription regulation</keyword>
<name>L7KGV1_9ACTN</name>
<keyword evidence="8" id="KW-1185">Reference proteome</keyword>
<dbReference type="EMBL" id="BANR01000004">
    <property type="protein sequence ID" value="GAC47849.1"/>
    <property type="molecule type" value="Genomic_DNA"/>
</dbReference>
<dbReference type="InterPro" id="IPR001647">
    <property type="entry name" value="HTH_TetR"/>
</dbReference>
<dbReference type="Pfam" id="PF00440">
    <property type="entry name" value="TetR_N"/>
    <property type="match status" value="1"/>
</dbReference>
<evidence type="ECO:0000256" key="1">
    <source>
        <dbReference type="ARBA" id="ARBA00023015"/>
    </source>
</evidence>
<dbReference type="AlphaFoldDB" id="L7KGV1"/>
<evidence type="ECO:0000259" key="6">
    <source>
        <dbReference type="Pfam" id="PF21993"/>
    </source>
</evidence>
<dbReference type="PANTHER" id="PTHR47506:SF3">
    <property type="entry name" value="HTH-TYPE TRANSCRIPTIONAL REGULATOR LMRA"/>
    <property type="match status" value="1"/>
</dbReference>
<dbReference type="Pfam" id="PF21993">
    <property type="entry name" value="TetR_C_13_2"/>
    <property type="match status" value="1"/>
</dbReference>